<evidence type="ECO:0000256" key="2">
    <source>
        <dbReference type="SAM" id="MobiDB-lite"/>
    </source>
</evidence>
<dbReference type="PANTHER" id="PTHR13831">
    <property type="entry name" value="MEMBER OF THE HIR1 FAMILY OF WD-REPEAT PROTEINS"/>
    <property type="match status" value="1"/>
</dbReference>
<dbReference type="InterPro" id="IPR031120">
    <property type="entry name" value="HIR1-like"/>
</dbReference>
<dbReference type="PROSITE" id="PS50294">
    <property type="entry name" value="WD_REPEATS_REGION"/>
    <property type="match status" value="1"/>
</dbReference>
<feature type="non-terminal residue" evidence="3">
    <location>
        <position position="1"/>
    </location>
</feature>
<dbReference type="InterPro" id="IPR001680">
    <property type="entry name" value="WD40_rpt"/>
</dbReference>
<evidence type="ECO:0000313" key="4">
    <source>
        <dbReference type="Proteomes" id="UP000078560"/>
    </source>
</evidence>
<feature type="compositionally biased region" description="Polar residues" evidence="2">
    <location>
        <begin position="203"/>
        <end position="214"/>
    </location>
</feature>
<dbReference type="PROSITE" id="PS50082">
    <property type="entry name" value="WD_REPEATS_2"/>
    <property type="match status" value="1"/>
</dbReference>
<feature type="region of interest" description="Disordered" evidence="2">
    <location>
        <begin position="197"/>
        <end position="221"/>
    </location>
</feature>
<feature type="repeat" description="WD" evidence="1">
    <location>
        <begin position="112"/>
        <end position="144"/>
    </location>
</feature>
<dbReference type="InterPro" id="IPR015943">
    <property type="entry name" value="WD40/YVTN_repeat-like_dom_sf"/>
</dbReference>
<organism evidence="3 4">
    <name type="scientific">Plasmodium ovale curtisi</name>
    <dbReference type="NCBI Taxonomy" id="864141"/>
    <lineage>
        <taxon>Eukaryota</taxon>
        <taxon>Sar</taxon>
        <taxon>Alveolata</taxon>
        <taxon>Apicomplexa</taxon>
        <taxon>Aconoidasida</taxon>
        <taxon>Haemosporida</taxon>
        <taxon>Plasmodiidae</taxon>
        <taxon>Plasmodium</taxon>
        <taxon>Plasmodium (Plasmodium)</taxon>
    </lineage>
</organism>
<dbReference type="GO" id="GO:0000785">
    <property type="term" value="C:chromatin"/>
    <property type="evidence" value="ECO:0007669"/>
    <property type="project" value="TreeGrafter"/>
</dbReference>
<dbReference type="Pfam" id="PF00400">
    <property type="entry name" value="WD40"/>
    <property type="match status" value="1"/>
</dbReference>
<dbReference type="Proteomes" id="UP000078560">
    <property type="component" value="Unassembled WGS sequence"/>
</dbReference>
<dbReference type="GO" id="GO:0006351">
    <property type="term" value="P:DNA-templated transcription"/>
    <property type="evidence" value="ECO:0007669"/>
    <property type="project" value="InterPro"/>
</dbReference>
<gene>
    <name evidence="3" type="ORF">POVCU2_0074040</name>
</gene>
<evidence type="ECO:0000313" key="3">
    <source>
        <dbReference type="EMBL" id="SBS92406.1"/>
    </source>
</evidence>
<evidence type="ECO:0000256" key="1">
    <source>
        <dbReference type="PROSITE-ProRule" id="PRU00221"/>
    </source>
</evidence>
<dbReference type="GO" id="GO:0031491">
    <property type="term" value="F:nucleosome binding"/>
    <property type="evidence" value="ECO:0007669"/>
    <property type="project" value="TreeGrafter"/>
</dbReference>
<reference evidence="4" key="1">
    <citation type="submission" date="2016-05" db="EMBL/GenBank/DDBJ databases">
        <authorList>
            <person name="Naeem Raeece"/>
        </authorList>
    </citation>
    <scope>NUCLEOTIDE SEQUENCE [LARGE SCALE GENOMIC DNA]</scope>
</reference>
<accession>A0A1A8WKM1</accession>
<dbReference type="EMBL" id="FLQU01001284">
    <property type="protein sequence ID" value="SBS92406.1"/>
    <property type="molecule type" value="Genomic_DNA"/>
</dbReference>
<protein>
    <submittedName>
        <fullName evidence="3">Chromosome assembly factor 1, putative</fullName>
    </submittedName>
</protein>
<dbReference type="GO" id="GO:0005634">
    <property type="term" value="C:nucleus"/>
    <property type="evidence" value="ECO:0007669"/>
    <property type="project" value="InterPro"/>
</dbReference>
<dbReference type="SMART" id="SM00320">
    <property type="entry name" value="WD40"/>
    <property type="match status" value="2"/>
</dbReference>
<proteinExistence type="predicted"/>
<dbReference type="GO" id="GO:0000417">
    <property type="term" value="C:HIR complex"/>
    <property type="evidence" value="ECO:0007669"/>
    <property type="project" value="TreeGrafter"/>
</dbReference>
<sequence>DCFCDVGSIGVVGGVVGAGSFVGVGGVGGFGGEDKFLYIWEKSKKPKNIPLGYDASFLDYKEWWNIVGSFRCSGVINSITWSDNDTLYIGNEDNNINIIEFVKNSSCKVKVLEGHTGIIQGISLDINSEILASLSADQTLKIWKKKVDGKSWKLENSIKNIKTDQLEKKSTSYISYNEYEYNEKNTEKNDYNNSYKKEEKQSLENTNNHSNTSPNDDKERRDQFLLEKNKIEEYDENKKMFFKKKDEHTEEDHEEEEEEKKLKRCLFSSEEMLPSFFRRIDFSPSGDYLIAPSGIQFEQVEKNNKNDDNTKTNYQIKAYSCFYIYHKNLFKEITHLNRKNKDLGKCIKDLMLRQNSEINFKENEMNLTGFSSDYEHNQNKKSTLLYDSTSKTNVSLDNDNYNNMLHYKIKYNCNNKKNNSKNGEYYPSSDKDGTIISDNSSLFLFNPNTKNKISYSDLIESMDDLSDVATPALKHNIVCNFKAR</sequence>
<dbReference type="PANTHER" id="PTHR13831:SF0">
    <property type="entry name" value="PROTEIN HIRA"/>
    <property type="match status" value="1"/>
</dbReference>
<dbReference type="SUPFAM" id="SSF50978">
    <property type="entry name" value="WD40 repeat-like"/>
    <property type="match status" value="1"/>
</dbReference>
<name>A0A1A8WKM1_PLAOA</name>
<dbReference type="InterPro" id="IPR036322">
    <property type="entry name" value="WD40_repeat_dom_sf"/>
</dbReference>
<dbReference type="Gene3D" id="2.130.10.10">
    <property type="entry name" value="YVTN repeat-like/Quinoprotein amine dehydrogenase"/>
    <property type="match status" value="1"/>
</dbReference>
<keyword evidence="1" id="KW-0853">WD repeat</keyword>
<dbReference type="AlphaFoldDB" id="A0A1A8WKM1"/>
<dbReference type="GO" id="GO:0006338">
    <property type="term" value="P:chromatin remodeling"/>
    <property type="evidence" value="ECO:0007669"/>
    <property type="project" value="TreeGrafter"/>
</dbReference>